<proteinExistence type="inferred from homology"/>
<dbReference type="PANTHER" id="PTHR30575">
    <property type="entry name" value="PEPTIDASE M20"/>
    <property type="match status" value="1"/>
</dbReference>
<dbReference type="Pfam" id="PF01546">
    <property type="entry name" value="Peptidase_M20"/>
    <property type="match status" value="1"/>
</dbReference>
<accession>A0AAT9LDP4</accession>
<dbReference type="SUPFAM" id="SSF53187">
    <property type="entry name" value="Zn-dependent exopeptidases"/>
    <property type="match status" value="1"/>
</dbReference>
<dbReference type="InterPro" id="IPR011650">
    <property type="entry name" value="Peptidase_M20_dimer"/>
</dbReference>
<dbReference type="GO" id="GO:0016805">
    <property type="term" value="F:dipeptidase activity"/>
    <property type="evidence" value="ECO:0007669"/>
    <property type="project" value="InterPro"/>
</dbReference>
<dbReference type="KEGG" id="fcz:IMF26_03460"/>
<dbReference type="PIRSF" id="PIRSF037226">
    <property type="entry name" value="Amidohydrolase_ACY1L2_prd"/>
    <property type="match status" value="1"/>
</dbReference>
<dbReference type="CDD" id="cd03887">
    <property type="entry name" value="M20_Acy1L2"/>
    <property type="match status" value="1"/>
</dbReference>
<dbReference type="Pfam" id="PF07687">
    <property type="entry name" value="M20_dimer"/>
    <property type="match status" value="1"/>
</dbReference>
<dbReference type="SUPFAM" id="SSF55031">
    <property type="entry name" value="Bacterial exopeptidase dimerisation domain"/>
    <property type="match status" value="1"/>
</dbReference>
<dbReference type="GO" id="GO:0005737">
    <property type="term" value="C:cytoplasm"/>
    <property type="evidence" value="ECO:0007669"/>
    <property type="project" value="TreeGrafter"/>
</dbReference>
<reference evidence="3" key="1">
    <citation type="submission" date="2020-10" db="EMBL/GenBank/DDBJ databases">
        <authorList>
            <person name="Kadnikov V."/>
            <person name="Beletsky A.V."/>
            <person name="Mardanov A.V."/>
            <person name="Karnachuk O.V."/>
            <person name="Ravin N.V."/>
        </authorList>
    </citation>
    <scope>NUCLEOTIDE SEQUENCE</scope>
    <source>
        <strain evidence="3">Bu02</strain>
    </source>
</reference>
<dbReference type="InterPro" id="IPR036264">
    <property type="entry name" value="Bact_exopeptidase_dim_dom"/>
</dbReference>
<protein>
    <recommendedName>
        <fullName evidence="1">Peptidase M20 domain-containing protein 2</fullName>
    </recommendedName>
</protein>
<dbReference type="Gene3D" id="3.40.630.10">
    <property type="entry name" value="Zn peptidases"/>
    <property type="match status" value="1"/>
</dbReference>
<evidence type="ECO:0000313" key="3">
    <source>
        <dbReference type="EMBL" id="QUL99136.1"/>
    </source>
</evidence>
<organism evidence="3">
    <name type="scientific">Candidatus Fermentithermobacillus carboniphilus</name>
    <dbReference type="NCBI Taxonomy" id="3085328"/>
    <lineage>
        <taxon>Bacteria</taxon>
        <taxon>Bacillati</taxon>
        <taxon>Bacillota</taxon>
        <taxon>Candidatus Fermentithermobacillia</taxon>
        <taxon>Candidatus Fermentithermobacillales</taxon>
        <taxon>Candidatus Fermentithermobacillaceae</taxon>
        <taxon>Candidatus Fermentithermobacillus</taxon>
    </lineage>
</organism>
<dbReference type="Gene3D" id="3.30.70.360">
    <property type="match status" value="1"/>
</dbReference>
<dbReference type="InterPro" id="IPR052030">
    <property type="entry name" value="Peptidase_M20/M20A_hydrolases"/>
</dbReference>
<comment type="similarity">
    <text evidence="1">Belongs to the peptidase M20A family.</text>
</comment>
<feature type="domain" description="Peptidase M20 dimerisation" evidence="2">
    <location>
        <begin position="176"/>
        <end position="267"/>
    </location>
</feature>
<evidence type="ECO:0000259" key="2">
    <source>
        <dbReference type="Pfam" id="PF07687"/>
    </source>
</evidence>
<dbReference type="AlphaFoldDB" id="A0AAT9LDP4"/>
<sequence>MDLGELKKSASSAIDGVREELVRLAKDIHENPELAFEEYKASNWLCSFLEKEGFLVKRKVAGMDTDFLASFSVKEGGPTIAVLAEYDALPGVGHACGHNIIGTSAAGAGVGVKKALEMSGIPGRVLVLGTPAEEGGGGKVLMVKAGIFKDVDAALMMHPTSGTSRIGGRSLATHSFQFDYYGKAAHAAGSPTEGINALDAVNIFFHAVACLRQHVPEDVRMHGMVTKGGDAVNIIPDHTQVRYLVRSYSQKTLKKVCERVKDCARAGALATGCKLEIQEADGYKARVPNKVLSDLFRANLAMLGEEVMGDIVDGKGSTDFGDVSREVPACNAYIKIAPEGVAGHSVEFREASISERAEEALILSAKAMAFTALDLMADSSLLLKAKEEFLKARQD</sequence>
<dbReference type="PANTHER" id="PTHR30575:SF0">
    <property type="entry name" value="XAA-ARG DIPEPTIDASE"/>
    <property type="match status" value="1"/>
</dbReference>
<gene>
    <name evidence="3" type="ORF">IMF26_03460</name>
</gene>
<evidence type="ECO:0000256" key="1">
    <source>
        <dbReference type="PIRNR" id="PIRNR037226"/>
    </source>
</evidence>
<dbReference type="NCBIfam" id="TIGR01891">
    <property type="entry name" value="amidohydrolases"/>
    <property type="match status" value="1"/>
</dbReference>
<dbReference type="GO" id="GO:0046657">
    <property type="term" value="P:folic acid catabolic process"/>
    <property type="evidence" value="ECO:0007669"/>
    <property type="project" value="TreeGrafter"/>
</dbReference>
<dbReference type="InterPro" id="IPR017144">
    <property type="entry name" value="Xaa-Arg_dipeptidase"/>
</dbReference>
<name>A0AAT9LDP4_9FIRM</name>
<dbReference type="GO" id="GO:0071713">
    <property type="term" value="F:para-aminobenzoyl-glutamate hydrolase activity"/>
    <property type="evidence" value="ECO:0007669"/>
    <property type="project" value="TreeGrafter"/>
</dbReference>
<dbReference type="InterPro" id="IPR002933">
    <property type="entry name" value="Peptidase_M20"/>
</dbReference>
<dbReference type="InterPro" id="IPR017439">
    <property type="entry name" value="Amidohydrolase"/>
</dbReference>
<dbReference type="FunFam" id="3.30.70.360:FF:000004">
    <property type="entry name" value="Peptidase M20 domain-containing protein 2"/>
    <property type="match status" value="1"/>
</dbReference>
<reference evidence="3" key="2">
    <citation type="journal article" date="2023" name="Biology">
        <title>Prokaryotic Life Associated with Coal-Fire Gas Vents Revealed by Metagenomics.</title>
        <authorList>
            <person name="Kadnikov V.V."/>
            <person name="Mardanov A.V."/>
            <person name="Beletsky A.V."/>
            <person name="Karnachuk O.V."/>
            <person name="Ravin N.V."/>
        </authorList>
    </citation>
    <scope>NUCLEOTIDE SEQUENCE</scope>
    <source>
        <strain evidence="3">Bu02</strain>
    </source>
</reference>
<dbReference type="EMBL" id="CP062796">
    <property type="protein sequence ID" value="QUL99136.1"/>
    <property type="molecule type" value="Genomic_DNA"/>
</dbReference>